<dbReference type="InterPro" id="IPR055518">
    <property type="entry name" value="DUF7092"/>
</dbReference>
<keyword evidence="5 6" id="KW-0482">Metalloprotease</keyword>
<evidence type="ECO:0000313" key="10">
    <source>
        <dbReference type="EMBL" id="TCJ18018.1"/>
    </source>
</evidence>
<evidence type="ECO:0000256" key="2">
    <source>
        <dbReference type="ARBA" id="ARBA00022723"/>
    </source>
</evidence>
<keyword evidence="7" id="KW-0472">Membrane</keyword>
<keyword evidence="2" id="KW-0479">Metal-binding</keyword>
<dbReference type="GO" id="GO:0051603">
    <property type="term" value="P:proteolysis involved in protein catabolic process"/>
    <property type="evidence" value="ECO:0007669"/>
    <property type="project" value="TreeGrafter"/>
</dbReference>
<dbReference type="GO" id="GO:0046872">
    <property type="term" value="F:metal ion binding"/>
    <property type="evidence" value="ECO:0007669"/>
    <property type="project" value="UniProtKB-KW"/>
</dbReference>
<comment type="similarity">
    <text evidence="6">Belongs to the peptidase M48 family.</text>
</comment>
<evidence type="ECO:0000313" key="11">
    <source>
        <dbReference type="Proteomes" id="UP000295443"/>
    </source>
</evidence>
<dbReference type="Pfam" id="PF01435">
    <property type="entry name" value="Peptidase_M48"/>
    <property type="match status" value="1"/>
</dbReference>
<dbReference type="RefSeq" id="WP_131444937.1">
    <property type="nucleotide sequence ID" value="NZ_SJZB01000013.1"/>
</dbReference>
<keyword evidence="1 6" id="KW-0645">Protease</keyword>
<evidence type="ECO:0000256" key="3">
    <source>
        <dbReference type="ARBA" id="ARBA00022801"/>
    </source>
</evidence>
<keyword evidence="11" id="KW-1185">Reference proteome</keyword>
<name>A0A4R1BL84_9PROT</name>
<feature type="domain" description="Peptidase M48" evidence="8">
    <location>
        <begin position="161"/>
        <end position="341"/>
    </location>
</feature>
<keyword evidence="7" id="KW-0812">Transmembrane</keyword>
<keyword evidence="7" id="KW-1133">Transmembrane helix</keyword>
<keyword evidence="3 6" id="KW-0378">Hydrolase</keyword>
<evidence type="ECO:0000256" key="4">
    <source>
        <dbReference type="ARBA" id="ARBA00022833"/>
    </source>
</evidence>
<evidence type="ECO:0000256" key="7">
    <source>
        <dbReference type="SAM" id="Phobius"/>
    </source>
</evidence>
<sequence>MSTSRSDAVVAADYYDGRSARVHRVELRLAGDRLAVSGGDVERIEPLAGLRVSEPMGATPRLVKFPDGAHCEVRDQAGFAALLGASGHRDGWVVHMQARWRWALLAIVLSVAAVLAGYRWGLPAASTWLAYELPERLVNQVGGSTLTLLDRSLFAPSKLPAARRQALVAEFAALATPDGRRPAYHIVYRDGGRVGANAFTLPDGTIVVTDQLVTLAGNDQEVLAVLAHELGHVEGRHSLRMLIQSSIVGLVVAWYMGDVSSFAAGLPTMLLEAGYSRDHEREADAYAANMLRRNGIPAARLGDMLVRLEAAHRDAVASDGSALDYLSSHPASRERIEALRGAAR</sequence>
<evidence type="ECO:0000259" key="9">
    <source>
        <dbReference type="Pfam" id="PF23368"/>
    </source>
</evidence>
<feature type="transmembrane region" description="Helical" evidence="7">
    <location>
        <begin position="102"/>
        <end position="121"/>
    </location>
</feature>
<dbReference type="EMBL" id="SJZB01000013">
    <property type="protein sequence ID" value="TCJ18018.1"/>
    <property type="molecule type" value="Genomic_DNA"/>
</dbReference>
<feature type="domain" description="DUF7092" evidence="9">
    <location>
        <begin position="10"/>
        <end position="85"/>
    </location>
</feature>
<dbReference type="Gene3D" id="3.30.2010.10">
    <property type="entry name" value="Metalloproteases ('zincins'), catalytic domain"/>
    <property type="match status" value="1"/>
</dbReference>
<dbReference type="Proteomes" id="UP000295443">
    <property type="component" value="Unassembled WGS sequence"/>
</dbReference>
<dbReference type="OrthoDB" id="9810445at2"/>
<dbReference type="AlphaFoldDB" id="A0A4R1BL84"/>
<dbReference type="PANTHER" id="PTHR22726:SF1">
    <property type="entry name" value="METALLOENDOPEPTIDASE OMA1, MITOCHONDRIAL"/>
    <property type="match status" value="1"/>
</dbReference>
<dbReference type="InterPro" id="IPR001915">
    <property type="entry name" value="Peptidase_M48"/>
</dbReference>
<comment type="cofactor">
    <cofactor evidence="6">
        <name>Zn(2+)</name>
        <dbReference type="ChEBI" id="CHEBI:29105"/>
    </cofactor>
    <text evidence="6">Binds 1 zinc ion per subunit.</text>
</comment>
<dbReference type="GO" id="GO:0016020">
    <property type="term" value="C:membrane"/>
    <property type="evidence" value="ECO:0007669"/>
    <property type="project" value="TreeGrafter"/>
</dbReference>
<comment type="caution">
    <text evidence="10">The sequence shown here is derived from an EMBL/GenBank/DDBJ whole genome shotgun (WGS) entry which is preliminary data.</text>
</comment>
<proteinExistence type="inferred from homology"/>
<evidence type="ECO:0000259" key="8">
    <source>
        <dbReference type="Pfam" id="PF01435"/>
    </source>
</evidence>
<dbReference type="CDD" id="cd07332">
    <property type="entry name" value="M48C_Oma1_like"/>
    <property type="match status" value="1"/>
</dbReference>
<keyword evidence="4 6" id="KW-0862">Zinc</keyword>
<dbReference type="Pfam" id="PF23368">
    <property type="entry name" value="DUF7092"/>
    <property type="match status" value="1"/>
</dbReference>
<dbReference type="PANTHER" id="PTHR22726">
    <property type="entry name" value="METALLOENDOPEPTIDASE OMA1"/>
    <property type="match status" value="1"/>
</dbReference>
<evidence type="ECO:0000256" key="5">
    <source>
        <dbReference type="ARBA" id="ARBA00023049"/>
    </source>
</evidence>
<dbReference type="GO" id="GO:0004222">
    <property type="term" value="F:metalloendopeptidase activity"/>
    <property type="evidence" value="ECO:0007669"/>
    <property type="project" value="InterPro"/>
</dbReference>
<evidence type="ECO:0000256" key="1">
    <source>
        <dbReference type="ARBA" id="ARBA00022670"/>
    </source>
</evidence>
<gene>
    <name evidence="10" type="ORF">EZJ19_03690</name>
</gene>
<reference evidence="10 11" key="1">
    <citation type="submission" date="2019-03" db="EMBL/GenBank/DDBJ databases">
        <title>Genome sequence of Thiobacillaceae bacterium LSR1, a sulfur-oxidizing bacterium isolated from freshwater sediment.</title>
        <authorList>
            <person name="Li S."/>
        </authorList>
    </citation>
    <scope>NUCLEOTIDE SEQUENCE [LARGE SCALE GENOMIC DNA]</scope>
    <source>
        <strain evidence="10 11">LSR1</strain>
    </source>
</reference>
<organism evidence="10 11">
    <name type="scientific">Parasulfuritortus cantonensis</name>
    <dbReference type="NCBI Taxonomy" id="2528202"/>
    <lineage>
        <taxon>Bacteria</taxon>
        <taxon>Pseudomonadati</taxon>
        <taxon>Pseudomonadota</taxon>
        <taxon>Betaproteobacteria</taxon>
        <taxon>Nitrosomonadales</taxon>
        <taxon>Thiobacillaceae</taxon>
        <taxon>Parasulfuritortus</taxon>
    </lineage>
</organism>
<protein>
    <submittedName>
        <fullName evidence="10">M48 family metallopeptidase</fullName>
    </submittedName>
</protein>
<dbReference type="InterPro" id="IPR051156">
    <property type="entry name" value="Mito/Outer_Membr_Metalloprot"/>
</dbReference>
<evidence type="ECO:0000256" key="6">
    <source>
        <dbReference type="RuleBase" id="RU003983"/>
    </source>
</evidence>
<accession>A0A4R1BL84</accession>